<feature type="region of interest" description="Disordered" evidence="2">
    <location>
        <begin position="479"/>
        <end position="518"/>
    </location>
</feature>
<feature type="region of interest" description="Disordered" evidence="2">
    <location>
        <begin position="1380"/>
        <end position="1419"/>
    </location>
</feature>
<dbReference type="Proteomes" id="UP001230188">
    <property type="component" value="Unassembled WGS sequence"/>
</dbReference>
<proteinExistence type="predicted"/>
<dbReference type="PANTHER" id="PTHR21444:SF14">
    <property type="entry name" value="COILED-COIL DOMAIN-CONTAINING PROTEIN 180"/>
    <property type="match status" value="1"/>
</dbReference>
<dbReference type="InterPro" id="IPR028089">
    <property type="entry name" value="DUF4455"/>
</dbReference>
<keyword evidence="1" id="KW-0175">Coiled coil</keyword>
<gene>
    <name evidence="4" type="ORF">CTAYLR_008829</name>
</gene>
<feature type="domain" description="DUF4455" evidence="3">
    <location>
        <begin position="561"/>
        <end position="731"/>
    </location>
</feature>
<protein>
    <recommendedName>
        <fullName evidence="3">DUF4455 domain-containing protein</fullName>
    </recommendedName>
</protein>
<feature type="coiled-coil region" evidence="1">
    <location>
        <begin position="70"/>
        <end position="139"/>
    </location>
</feature>
<evidence type="ECO:0000259" key="3">
    <source>
        <dbReference type="Pfam" id="PF14643"/>
    </source>
</evidence>
<name>A0AAD7UB49_9STRA</name>
<feature type="compositionally biased region" description="Basic and acidic residues" evidence="2">
    <location>
        <begin position="1395"/>
        <end position="1411"/>
    </location>
</feature>
<dbReference type="EMBL" id="JAQMWT010000451">
    <property type="protein sequence ID" value="KAJ8601120.1"/>
    <property type="molecule type" value="Genomic_DNA"/>
</dbReference>
<organism evidence="4 5">
    <name type="scientific">Chrysophaeum taylorii</name>
    <dbReference type="NCBI Taxonomy" id="2483200"/>
    <lineage>
        <taxon>Eukaryota</taxon>
        <taxon>Sar</taxon>
        <taxon>Stramenopiles</taxon>
        <taxon>Ochrophyta</taxon>
        <taxon>Pelagophyceae</taxon>
        <taxon>Pelagomonadales</taxon>
        <taxon>Pelagomonadaceae</taxon>
        <taxon>Chrysophaeum</taxon>
    </lineage>
</organism>
<feature type="compositionally biased region" description="Basic residues" evidence="2">
    <location>
        <begin position="1380"/>
        <end position="1394"/>
    </location>
</feature>
<evidence type="ECO:0000313" key="4">
    <source>
        <dbReference type="EMBL" id="KAJ8601120.1"/>
    </source>
</evidence>
<feature type="compositionally biased region" description="Low complexity" evidence="2">
    <location>
        <begin position="497"/>
        <end position="517"/>
    </location>
</feature>
<comment type="caution">
    <text evidence="4">The sequence shown here is derived from an EMBL/GenBank/DDBJ whole genome shotgun (WGS) entry which is preliminary data.</text>
</comment>
<accession>A0AAD7UB49</accession>
<reference evidence="4" key="1">
    <citation type="submission" date="2023-01" db="EMBL/GenBank/DDBJ databases">
        <title>Metagenome sequencing of chrysophaentin producing Chrysophaeum taylorii.</title>
        <authorList>
            <person name="Davison J."/>
            <person name="Bewley C."/>
        </authorList>
    </citation>
    <scope>NUCLEOTIDE SEQUENCE</scope>
    <source>
        <strain evidence="4">NIES-1699</strain>
    </source>
</reference>
<keyword evidence="5" id="KW-1185">Reference proteome</keyword>
<feature type="domain" description="DUF4455" evidence="3">
    <location>
        <begin position="36"/>
        <end position="334"/>
    </location>
</feature>
<evidence type="ECO:0000256" key="1">
    <source>
        <dbReference type="SAM" id="Coils"/>
    </source>
</evidence>
<sequence length="1455" mass="163032">MVLSTEVEEVALLSFPREENSRRTEFPKIANREALKREAHDASVKGTTLELRKVCEEIEGKVLDASLGLKAALEKRDDEIEAVLAEMKRDEVLVTKEASYLPESWEMITKKLEGRHAAIERFRRELEDLEVERAASAGAELRNLASKLAKIAHFSKGEIERLVESEAREINGVMIANRRSHAELVAMLEKRDVAFGERAIGAWRDREAAWRRLRHEAAIRATVKVLASEQFTNPGERTRLFEDMRARQEETDAVHRAKLLGELGALSRESSDDESARVAAIKEKFREIADAEDRLASECEHELGVLAEARAREGAELREALRAELHDYGALAEEPDLAANARVVESVALDPELEPYFRSAGGLKAELRECARELRGPELIYGQQVAAAKHRLGVLVCGADLASVLERQGKFQLLATLRETLERLRKAAGKSEISALLQPLEQQLKALAGVAGLDALLARELSSAAAVVERVARETAQRGGISTRGSCHDRAPSVAPSRASYRSAGSRRTARTTTTTSDDGGLSAIAALEVRTVQKRVAAHARVCDLDAACISHMRLALRGLDQKVICNEKIDAAIRKECDPVLEARLAEYDELRRRAVAFLDHQTSEAYEHACRLCDFYGTTVRIVETARESERAIDEKMLDDLYELGENARRDTADLEARIAETSQALRHAADAAQLDAHFRTVLGLLEDLESRYRDYHAAATAKARTHAPLSTAHLDAFRDQLCDTFFLLLLEKNGSQKKEEDLDDLLLRIGERRYAVRVDLRTFVAETLFCPVKEEEEEEEEEVVDEGGDHPFFEAGFRLLSEEEEKALEPARRDAYLDTRAAKFKRRRRRRSSSSSSSSSLNLNDDDEAYAALAQEIDAHLMRRDAEQAAKVARACREMLDATRVPLDPKGIALVRRVALDKTAAVEMLTELRLARMTAMEARAARRTKKIERLTKTRLAKLTEELEERLRTHWPRKGRTEVSFRQPREGELIAHHQRTQRHVRLVEDRDREHTEECKRLLYAATKNIAALERAVEELEAALPSRASLAGLQGIESKCKTLFARFQNQAEQQATRIVEQFAVVEPTRLYQLNDAMLKATRLFEDGGDYSEPELDELKERLEALKAGVQQSVARRAAACEGLRTKQAAALELRSRFQRASEARERELSLGEGLGRKFGAPRRNAQEKLRTLQTRDEARADDLDALLSRLEGLLRGGNEDDDDDDDVVSRLEAVGTLARERAIYLDCLVPKETAVSETTLETAVAGVDAQCRRETLELYRGKEDSGKEDSGKEDSVPSSLEAWLAEAARRVLETYREKAVRRLRTQIQRLERVVAKSPGDPSTEGIPALVVSAIRATEPTAFATELYDTTARLVAVLDGLLYTDDIAKLPEDEYLQPKRKSLKRLRKAKRKGQPPEEPKEGRNFPHRDWPGLPNAAHLDAPVTDPIPGSVTTAHRLLIKARDAAWADYNNRGL</sequence>
<dbReference type="Pfam" id="PF14643">
    <property type="entry name" value="DUF4455"/>
    <property type="match status" value="2"/>
</dbReference>
<evidence type="ECO:0000313" key="5">
    <source>
        <dbReference type="Proteomes" id="UP001230188"/>
    </source>
</evidence>
<dbReference type="PANTHER" id="PTHR21444">
    <property type="entry name" value="COILED-COIL DOMAIN-CONTAINING PROTEIN 180"/>
    <property type="match status" value="1"/>
</dbReference>
<evidence type="ECO:0000256" key="2">
    <source>
        <dbReference type="SAM" id="MobiDB-lite"/>
    </source>
</evidence>